<dbReference type="EMBL" id="PYYB01000004">
    <property type="protein sequence ID" value="PTL54755.1"/>
    <property type="molecule type" value="Genomic_DNA"/>
</dbReference>
<sequence length="65" mass="7033">MDRPLPLMDEAGFTFVELLVVLLIIGVLAGIAIPALVGQEHKARAAVHTTEERTSLLESRLAELP</sequence>
<name>A0A2T4UBY9_9ACTN</name>
<protein>
    <recommendedName>
        <fullName evidence="4">Prepilin-type N-terminal cleavage/methylation domain-containing protein</fullName>
    </recommendedName>
</protein>
<dbReference type="InterPro" id="IPR012902">
    <property type="entry name" value="N_methyl_site"/>
</dbReference>
<accession>A0A2T4UBY9</accession>
<keyword evidence="1" id="KW-0472">Membrane</keyword>
<evidence type="ECO:0000313" key="2">
    <source>
        <dbReference type="EMBL" id="PTL54755.1"/>
    </source>
</evidence>
<evidence type="ECO:0000256" key="1">
    <source>
        <dbReference type="SAM" id="Phobius"/>
    </source>
</evidence>
<dbReference type="InterPro" id="IPR045584">
    <property type="entry name" value="Pilin-like"/>
</dbReference>
<feature type="transmembrane region" description="Helical" evidence="1">
    <location>
        <begin position="12"/>
        <end position="37"/>
    </location>
</feature>
<proteinExistence type="predicted"/>
<dbReference type="AlphaFoldDB" id="A0A2T4UBY9"/>
<dbReference type="Proteomes" id="UP000240739">
    <property type="component" value="Unassembled WGS sequence"/>
</dbReference>
<evidence type="ECO:0008006" key="4">
    <source>
        <dbReference type="Google" id="ProtNLM"/>
    </source>
</evidence>
<gene>
    <name evidence="2" type="ORF">C7Y72_19360</name>
</gene>
<reference evidence="2 3" key="1">
    <citation type="submission" date="2018-03" db="EMBL/GenBank/DDBJ databases">
        <title>Aquarubrobacter algicola gen. nov., sp. nov., a novel actinobacterium isolated from shallow eutrophic lake during the end of cyanobacterial harmful algal blooms.</title>
        <authorList>
            <person name="Chun S.J."/>
        </authorList>
    </citation>
    <scope>NUCLEOTIDE SEQUENCE [LARGE SCALE GENOMIC DNA]</scope>
    <source>
        <strain evidence="2 3">Seoho-28</strain>
    </source>
</reference>
<dbReference type="SUPFAM" id="SSF54523">
    <property type="entry name" value="Pili subunits"/>
    <property type="match status" value="1"/>
</dbReference>
<dbReference type="RefSeq" id="WP_107570855.1">
    <property type="nucleotide sequence ID" value="NZ_PYYB01000004.1"/>
</dbReference>
<dbReference type="Gene3D" id="3.30.700.10">
    <property type="entry name" value="Glycoprotein, Type 4 Pilin"/>
    <property type="match status" value="1"/>
</dbReference>
<organism evidence="2 3">
    <name type="scientific">Paraconexibacter algicola</name>
    <dbReference type="NCBI Taxonomy" id="2133960"/>
    <lineage>
        <taxon>Bacteria</taxon>
        <taxon>Bacillati</taxon>
        <taxon>Actinomycetota</taxon>
        <taxon>Thermoleophilia</taxon>
        <taxon>Solirubrobacterales</taxon>
        <taxon>Paraconexibacteraceae</taxon>
        <taxon>Paraconexibacter</taxon>
    </lineage>
</organism>
<comment type="caution">
    <text evidence="2">The sequence shown here is derived from an EMBL/GenBank/DDBJ whole genome shotgun (WGS) entry which is preliminary data.</text>
</comment>
<keyword evidence="1" id="KW-0812">Transmembrane</keyword>
<dbReference type="NCBIfam" id="TIGR02532">
    <property type="entry name" value="IV_pilin_GFxxxE"/>
    <property type="match status" value="1"/>
</dbReference>
<evidence type="ECO:0000313" key="3">
    <source>
        <dbReference type="Proteomes" id="UP000240739"/>
    </source>
</evidence>
<keyword evidence="1" id="KW-1133">Transmembrane helix</keyword>
<keyword evidence="3" id="KW-1185">Reference proteome</keyword>
<dbReference type="Pfam" id="PF07963">
    <property type="entry name" value="N_methyl"/>
    <property type="match status" value="1"/>
</dbReference>